<sequence length="67" mass="7325">MGNNQLTKESINQPLTSPGQNFSVTCPFVTVAIPKAQTFAVARQLSTNIAQVVQAFRFKSSVLIDDR</sequence>
<protein>
    <submittedName>
        <fullName evidence="3">Uncharacterized protein</fullName>
    </submittedName>
</protein>
<evidence type="ECO:0000256" key="1">
    <source>
        <dbReference type="SAM" id="MobiDB-lite"/>
    </source>
</evidence>
<evidence type="ECO:0000313" key="3">
    <source>
        <dbReference type="WBParaSite" id="nRc.2.0.1.t39180-RA"/>
    </source>
</evidence>
<dbReference type="WBParaSite" id="nRc.2.0.1.t39180-RA">
    <property type="protein sequence ID" value="nRc.2.0.1.t39180-RA"/>
    <property type="gene ID" value="nRc.2.0.1.g39180"/>
</dbReference>
<dbReference type="Proteomes" id="UP000887565">
    <property type="component" value="Unplaced"/>
</dbReference>
<keyword evidence="2" id="KW-1185">Reference proteome</keyword>
<accession>A0A915KK90</accession>
<feature type="region of interest" description="Disordered" evidence="1">
    <location>
        <begin position="1"/>
        <end position="20"/>
    </location>
</feature>
<proteinExistence type="predicted"/>
<reference evidence="3" key="1">
    <citation type="submission" date="2022-11" db="UniProtKB">
        <authorList>
            <consortium name="WormBaseParasite"/>
        </authorList>
    </citation>
    <scope>IDENTIFICATION</scope>
</reference>
<name>A0A915KK90_ROMCU</name>
<organism evidence="2 3">
    <name type="scientific">Romanomermis culicivorax</name>
    <name type="common">Nematode worm</name>
    <dbReference type="NCBI Taxonomy" id="13658"/>
    <lineage>
        <taxon>Eukaryota</taxon>
        <taxon>Metazoa</taxon>
        <taxon>Ecdysozoa</taxon>
        <taxon>Nematoda</taxon>
        <taxon>Enoplea</taxon>
        <taxon>Dorylaimia</taxon>
        <taxon>Mermithida</taxon>
        <taxon>Mermithoidea</taxon>
        <taxon>Mermithidae</taxon>
        <taxon>Romanomermis</taxon>
    </lineage>
</organism>
<dbReference type="AlphaFoldDB" id="A0A915KK90"/>
<evidence type="ECO:0000313" key="2">
    <source>
        <dbReference type="Proteomes" id="UP000887565"/>
    </source>
</evidence>